<evidence type="ECO:0000313" key="1">
    <source>
        <dbReference type="EMBL" id="ETZ96527.1"/>
    </source>
</evidence>
<gene>
    <name evidence="1" type="ORF">I545_6956</name>
</gene>
<comment type="caution">
    <text evidence="1">The sequence shown here is derived from an EMBL/GenBank/DDBJ whole genome shotgun (WGS) entry which is preliminary data.</text>
</comment>
<proteinExistence type="predicted"/>
<dbReference type="EMBL" id="JAOA01000044">
    <property type="protein sequence ID" value="ETZ96527.1"/>
    <property type="molecule type" value="Genomic_DNA"/>
</dbReference>
<reference evidence="1 2" key="1">
    <citation type="submission" date="2013-12" db="EMBL/GenBank/DDBJ databases">
        <authorList>
            <person name="Brown-Elliot B."/>
            <person name="Wallace R."/>
            <person name="Lenaerts A."/>
            <person name="Ordway D."/>
            <person name="DeGroote M.A."/>
            <person name="Parker T."/>
            <person name="Sizemore C."/>
            <person name="Tallon L.J."/>
            <person name="Sadzewicz L.K."/>
            <person name="Sengamalay N."/>
            <person name="Fraser C.M."/>
            <person name="Hine E."/>
            <person name="Shefchek K.A."/>
            <person name="Das S.P."/>
            <person name="Tettelin H."/>
        </authorList>
    </citation>
    <scope>NUCLEOTIDE SEQUENCE [LARGE SCALE GENOMIC DNA]</scope>
    <source>
        <strain evidence="1 2">662</strain>
    </source>
</reference>
<dbReference type="Proteomes" id="UP000020561">
    <property type="component" value="Unassembled WGS sequence"/>
</dbReference>
<name>X7XQG6_MYCKA</name>
<evidence type="ECO:0000313" key="2">
    <source>
        <dbReference type="Proteomes" id="UP000020561"/>
    </source>
</evidence>
<dbReference type="AlphaFoldDB" id="X7XQG6"/>
<organism evidence="1 2">
    <name type="scientific">Mycobacterium kansasii 662</name>
    <dbReference type="NCBI Taxonomy" id="1299326"/>
    <lineage>
        <taxon>Bacteria</taxon>
        <taxon>Bacillati</taxon>
        <taxon>Actinomycetota</taxon>
        <taxon>Actinomycetes</taxon>
        <taxon>Mycobacteriales</taxon>
        <taxon>Mycobacteriaceae</taxon>
        <taxon>Mycobacterium</taxon>
    </lineage>
</organism>
<dbReference type="PATRIC" id="fig|1299326.3.peg.6674"/>
<sequence length="129" mass="14244">MAATLLALSGFGALVADARPGDTLYGLHAMMFNEPARQRRPDCVVRQGRPGQVEQLIAQGQWDQAETQLAEVSSTLQAVNDGSRRQNLLNELNQLNTKVESAIPTRLCHRARRRPGPCFPGSLPRVTRR</sequence>
<protein>
    <submittedName>
        <fullName evidence="1">Uncharacterized protein</fullName>
    </submittedName>
</protein>
<accession>X7XQG6</accession>